<organism evidence="3 4">
    <name type="scientific">Pendulispora brunnea</name>
    <dbReference type="NCBI Taxonomy" id="2905690"/>
    <lineage>
        <taxon>Bacteria</taxon>
        <taxon>Pseudomonadati</taxon>
        <taxon>Myxococcota</taxon>
        <taxon>Myxococcia</taxon>
        <taxon>Myxococcales</taxon>
        <taxon>Sorangiineae</taxon>
        <taxon>Pendulisporaceae</taxon>
        <taxon>Pendulispora</taxon>
    </lineage>
</organism>
<evidence type="ECO:0000313" key="3">
    <source>
        <dbReference type="EMBL" id="WXA97715.1"/>
    </source>
</evidence>
<dbReference type="EMBL" id="CP089982">
    <property type="protein sequence ID" value="WXA97715.1"/>
    <property type="molecule type" value="Genomic_DNA"/>
</dbReference>
<protein>
    <recommendedName>
        <fullName evidence="2">histidine kinase</fullName>
        <ecNumber evidence="2">2.7.13.3</ecNumber>
    </recommendedName>
</protein>
<accession>A0ABZ2KKX7</accession>
<sequence length="257" mass="28171">MLTKDPLGAAEQIVILEELASSVRHDLRNRLGNIRNAAFWLRRRFEGVPQAEDPRVGTFFSLIDEEVFAADSLLERLHERFPPDFPREDGLADIDPLHAVEQAVKFVRLDEAGAVQVVAEHEGSEHVKSDTFVVTKSNATNGAGIESLANGSTVESAPGEIAVVVRALIELRAKTMDGAGRIVVRTRREANRLMISVPAPDERQGMWIDIAKRTAMKCGGSLTWVEAHGEAWATLTFPLGARRSLLIGLPRPAAKEP</sequence>
<keyword evidence="4" id="KW-1185">Reference proteome</keyword>
<name>A0ABZ2KKX7_9BACT</name>
<comment type="catalytic activity">
    <reaction evidence="1">
        <text>ATP + protein L-histidine = ADP + protein N-phospho-L-histidine.</text>
        <dbReference type="EC" id="2.7.13.3"/>
    </reaction>
</comment>
<evidence type="ECO:0000313" key="4">
    <source>
        <dbReference type="Proteomes" id="UP001379533"/>
    </source>
</evidence>
<reference evidence="3 4" key="1">
    <citation type="submission" date="2021-12" db="EMBL/GenBank/DDBJ databases">
        <title>Discovery of the Pendulisporaceae a myxobacterial family with distinct sporulation behavior and unique specialized metabolism.</title>
        <authorList>
            <person name="Garcia R."/>
            <person name="Popoff A."/>
            <person name="Bader C.D."/>
            <person name="Loehr J."/>
            <person name="Walesch S."/>
            <person name="Walt C."/>
            <person name="Boldt J."/>
            <person name="Bunk B."/>
            <person name="Haeckl F.J.F.P.J."/>
            <person name="Gunesch A.P."/>
            <person name="Birkelbach J."/>
            <person name="Nuebel U."/>
            <person name="Pietschmann T."/>
            <person name="Bach T."/>
            <person name="Mueller R."/>
        </authorList>
    </citation>
    <scope>NUCLEOTIDE SEQUENCE [LARGE SCALE GENOMIC DNA]</scope>
    <source>
        <strain evidence="3 4">MSr12523</strain>
    </source>
</reference>
<evidence type="ECO:0000256" key="2">
    <source>
        <dbReference type="ARBA" id="ARBA00012438"/>
    </source>
</evidence>
<dbReference type="CDD" id="cd00082">
    <property type="entry name" value="HisKA"/>
    <property type="match status" value="1"/>
</dbReference>
<dbReference type="Gene3D" id="1.10.287.130">
    <property type="match status" value="1"/>
</dbReference>
<dbReference type="EC" id="2.7.13.3" evidence="2"/>
<proteinExistence type="predicted"/>
<dbReference type="RefSeq" id="WP_394848333.1">
    <property type="nucleotide sequence ID" value="NZ_CP089982.1"/>
</dbReference>
<evidence type="ECO:0000256" key="1">
    <source>
        <dbReference type="ARBA" id="ARBA00000085"/>
    </source>
</evidence>
<dbReference type="InterPro" id="IPR003661">
    <property type="entry name" value="HisK_dim/P_dom"/>
</dbReference>
<dbReference type="Proteomes" id="UP001379533">
    <property type="component" value="Chromosome"/>
</dbReference>
<gene>
    <name evidence="3" type="ORF">LZC95_12830</name>
</gene>